<accession>F2IIM0</accession>
<proteinExistence type="predicted"/>
<reference evidence="2" key="2">
    <citation type="submission" date="2011-02" db="EMBL/GenBank/DDBJ databases">
        <title>The complete genome of Fluviicola taffensis DSM 16823.</title>
        <authorList>
            <consortium name="US DOE Joint Genome Institute (JGI-PGF)"/>
            <person name="Lucas S."/>
            <person name="Copeland A."/>
            <person name="Lapidus A."/>
            <person name="Bruce D."/>
            <person name="Goodwin L."/>
            <person name="Pitluck S."/>
            <person name="Kyrpides N."/>
            <person name="Mavromatis K."/>
            <person name="Ivanova N."/>
            <person name="Mikhailova N."/>
            <person name="Pagani I."/>
            <person name="Chertkov O."/>
            <person name="Detter J.C."/>
            <person name="Han C."/>
            <person name="Tapia R."/>
            <person name="Land M."/>
            <person name="Hauser L."/>
            <person name="Markowitz V."/>
            <person name="Cheng J.-F."/>
            <person name="Hugenholtz P."/>
            <person name="Woyke T."/>
            <person name="Wu D."/>
            <person name="Tindall B."/>
            <person name="Pomrenke H.G."/>
            <person name="Brambilla E."/>
            <person name="Klenk H.-P."/>
            <person name="Eisen J.A."/>
        </authorList>
    </citation>
    <scope>NUCLEOTIDE SEQUENCE [LARGE SCALE GENOMIC DNA]</scope>
    <source>
        <strain evidence="2">DSM 16823 / RW262 / RW262</strain>
    </source>
</reference>
<reference evidence="1 2" key="1">
    <citation type="journal article" date="2011" name="Stand. Genomic Sci.">
        <title>Complete genome sequence of the gliding freshwater bacterium Fluviicola taffensis type strain (RW262).</title>
        <authorList>
            <person name="Woyke T."/>
            <person name="Chertkov O."/>
            <person name="Lapidus A."/>
            <person name="Nolan M."/>
            <person name="Lucas S."/>
            <person name="Del Rio T.G."/>
            <person name="Tice H."/>
            <person name="Cheng J.F."/>
            <person name="Tapia R."/>
            <person name="Han C."/>
            <person name="Goodwin L."/>
            <person name="Pitluck S."/>
            <person name="Liolios K."/>
            <person name="Pagani I."/>
            <person name="Ivanova N."/>
            <person name="Huntemann M."/>
            <person name="Mavromatis K."/>
            <person name="Mikhailova N."/>
            <person name="Pati A."/>
            <person name="Chen A."/>
            <person name="Palaniappan K."/>
            <person name="Land M."/>
            <person name="Hauser L."/>
            <person name="Brambilla E.M."/>
            <person name="Rohde M."/>
            <person name="Mwirichia R."/>
            <person name="Sikorski J."/>
            <person name="Tindall B.J."/>
            <person name="Goker M."/>
            <person name="Bristow J."/>
            <person name="Eisen J.A."/>
            <person name="Markowitz V."/>
            <person name="Hugenholtz P."/>
            <person name="Klenk H.P."/>
            <person name="Kyrpides N.C."/>
        </authorList>
    </citation>
    <scope>NUCLEOTIDE SEQUENCE [LARGE SCALE GENOMIC DNA]</scope>
    <source>
        <strain evidence="2">DSM 16823 / RW262 / RW262</strain>
    </source>
</reference>
<dbReference type="STRING" id="755732.Fluta_4020"/>
<dbReference type="AlphaFoldDB" id="F2IIM0"/>
<evidence type="ECO:0000313" key="2">
    <source>
        <dbReference type="Proteomes" id="UP000007463"/>
    </source>
</evidence>
<sequence length="393" mass="46262" precursor="true">MVLSFFTLFFYTMRLHYSILKFCLLIIVITNNSFAGYREFSSEIRLAQKEFIAKNYKESLGKYISTLEKFNYPYVKETMQAAYVASFVGDKVQFTNLLEQAINLGLNESEFNSLFTEWKKLNPDQLILFDFQKYRVAYLQKLNWDKTAAFYKLDVYRSYITKTYPLSESNHTAYYEQMNLLRDRYIKLVGIYGYVSDKDSGRRFETKVEKCKTKASEKSTCLNLSNDPFMPEYFKEKCLKVTSESKTSIWSSSDPGAWFLSHYINSENINQVDSTFFRLIQGGLDELKASPFLLVNMLESSRLLENDLALTYYSRVWLGLKMSYSDKYNMDAVQKNTINASREKYGFRSLEEEEELLRHLYFIKTKKKLPESFSNSELDAISFENRIFIQIMV</sequence>
<organism evidence="1 2">
    <name type="scientific">Fluviicola taffensis (strain DSM 16823 / NCIMB 13979 / RW262)</name>
    <dbReference type="NCBI Taxonomy" id="755732"/>
    <lineage>
        <taxon>Bacteria</taxon>
        <taxon>Pseudomonadati</taxon>
        <taxon>Bacteroidota</taxon>
        <taxon>Flavobacteriia</taxon>
        <taxon>Flavobacteriales</taxon>
        <taxon>Crocinitomicaceae</taxon>
        <taxon>Fluviicola</taxon>
    </lineage>
</organism>
<dbReference type="HOGENOM" id="CLU_701610_0_0_10"/>
<dbReference type="Proteomes" id="UP000007463">
    <property type="component" value="Chromosome"/>
</dbReference>
<protein>
    <submittedName>
        <fullName evidence="1">Uncharacterized protein</fullName>
    </submittedName>
</protein>
<gene>
    <name evidence="1" type="ordered locus">Fluta_4020</name>
</gene>
<dbReference type="EMBL" id="CP002542">
    <property type="protein sequence ID" value="AEA45982.1"/>
    <property type="molecule type" value="Genomic_DNA"/>
</dbReference>
<evidence type="ECO:0000313" key="1">
    <source>
        <dbReference type="EMBL" id="AEA45982.1"/>
    </source>
</evidence>
<name>F2IIM0_FLUTR</name>
<dbReference type="KEGG" id="fte:Fluta_4020"/>
<keyword evidence="2" id="KW-1185">Reference proteome</keyword>